<sequence>MALQPPDKDPCRRGRVIAAAAVAVAALLLGAYEKICQLLSRLAAWFERAGKFRSTDDLVIPVLIATAEHWDLWFAIDGRDYFNVYGPLAIGGTDDLESIYLLRYCLSCLGDWMATDFRRWVQLCVGAA</sequence>
<comment type="caution">
    <text evidence="1">The sequence shown here is derived from an EMBL/GenBank/DDBJ whole genome shotgun (WGS) entry which is preliminary data.</text>
</comment>
<organism evidence="1 2">
    <name type="scientific">Xylaria curta</name>
    <dbReference type="NCBI Taxonomy" id="42375"/>
    <lineage>
        <taxon>Eukaryota</taxon>
        <taxon>Fungi</taxon>
        <taxon>Dikarya</taxon>
        <taxon>Ascomycota</taxon>
        <taxon>Pezizomycotina</taxon>
        <taxon>Sordariomycetes</taxon>
        <taxon>Xylariomycetidae</taxon>
        <taxon>Xylariales</taxon>
        <taxon>Xylariaceae</taxon>
        <taxon>Xylaria</taxon>
    </lineage>
</organism>
<evidence type="ECO:0000313" key="2">
    <source>
        <dbReference type="Proteomes" id="UP001143856"/>
    </source>
</evidence>
<proteinExistence type="predicted"/>
<reference evidence="1" key="1">
    <citation type="submission" date="2022-10" db="EMBL/GenBank/DDBJ databases">
        <title>Genome Sequence of Xylaria curta.</title>
        <authorList>
            <person name="Buettner E."/>
        </authorList>
    </citation>
    <scope>NUCLEOTIDE SEQUENCE</scope>
    <source>
        <strain evidence="1">Babe10</strain>
    </source>
</reference>
<gene>
    <name evidence="1" type="ORF">NUW58_g4867</name>
</gene>
<accession>A0ACC1P655</accession>
<name>A0ACC1P655_9PEZI</name>
<dbReference type="Proteomes" id="UP001143856">
    <property type="component" value="Unassembled WGS sequence"/>
</dbReference>
<protein>
    <submittedName>
        <fullName evidence="1">Uncharacterized protein</fullName>
    </submittedName>
</protein>
<evidence type="ECO:0000313" key="1">
    <source>
        <dbReference type="EMBL" id="KAJ2986778.1"/>
    </source>
</evidence>
<dbReference type="EMBL" id="JAPDGR010000895">
    <property type="protein sequence ID" value="KAJ2986778.1"/>
    <property type="molecule type" value="Genomic_DNA"/>
</dbReference>
<keyword evidence="2" id="KW-1185">Reference proteome</keyword>